<reference evidence="2 3" key="1">
    <citation type="journal article" date="2019" name="Commun. Biol.">
        <title>The bagworm genome reveals a unique fibroin gene that provides high tensile strength.</title>
        <authorList>
            <person name="Kono N."/>
            <person name="Nakamura H."/>
            <person name="Ohtoshi R."/>
            <person name="Tomita M."/>
            <person name="Numata K."/>
            <person name="Arakawa K."/>
        </authorList>
    </citation>
    <scope>NUCLEOTIDE SEQUENCE [LARGE SCALE GENOMIC DNA]</scope>
</reference>
<name>A0A4C1Y8S2_EUMVA</name>
<sequence>MHREPRHVSKSGDNSIRRPLGGDPGSPAGRRNRSSRSRSCRGWSEVRDRVRQLRWVLRYRAISEEAGKALVTPLWLGVYVGVDNRLLSGCSQTR</sequence>
<feature type="region of interest" description="Disordered" evidence="1">
    <location>
        <begin position="1"/>
        <end position="43"/>
    </location>
</feature>
<dbReference type="AlphaFoldDB" id="A0A4C1Y8S2"/>
<evidence type="ECO:0000256" key="1">
    <source>
        <dbReference type="SAM" id="MobiDB-lite"/>
    </source>
</evidence>
<evidence type="ECO:0000313" key="3">
    <source>
        <dbReference type="Proteomes" id="UP000299102"/>
    </source>
</evidence>
<gene>
    <name evidence="2" type="ORF">EVAR_90414_1</name>
</gene>
<organism evidence="2 3">
    <name type="scientific">Eumeta variegata</name>
    <name type="common">Bagworm moth</name>
    <name type="synonym">Eumeta japonica</name>
    <dbReference type="NCBI Taxonomy" id="151549"/>
    <lineage>
        <taxon>Eukaryota</taxon>
        <taxon>Metazoa</taxon>
        <taxon>Ecdysozoa</taxon>
        <taxon>Arthropoda</taxon>
        <taxon>Hexapoda</taxon>
        <taxon>Insecta</taxon>
        <taxon>Pterygota</taxon>
        <taxon>Neoptera</taxon>
        <taxon>Endopterygota</taxon>
        <taxon>Lepidoptera</taxon>
        <taxon>Glossata</taxon>
        <taxon>Ditrysia</taxon>
        <taxon>Tineoidea</taxon>
        <taxon>Psychidae</taxon>
        <taxon>Oiketicinae</taxon>
        <taxon>Eumeta</taxon>
    </lineage>
</organism>
<proteinExistence type="predicted"/>
<feature type="compositionally biased region" description="Basic residues" evidence="1">
    <location>
        <begin position="30"/>
        <end position="39"/>
    </location>
</feature>
<accession>A0A4C1Y8S2</accession>
<evidence type="ECO:0000313" key="2">
    <source>
        <dbReference type="EMBL" id="GBP72318.1"/>
    </source>
</evidence>
<dbReference type="Proteomes" id="UP000299102">
    <property type="component" value="Unassembled WGS sequence"/>
</dbReference>
<dbReference type="EMBL" id="BGZK01001141">
    <property type="protein sequence ID" value="GBP72318.1"/>
    <property type="molecule type" value="Genomic_DNA"/>
</dbReference>
<keyword evidence="3" id="KW-1185">Reference proteome</keyword>
<comment type="caution">
    <text evidence="2">The sequence shown here is derived from an EMBL/GenBank/DDBJ whole genome shotgun (WGS) entry which is preliminary data.</text>
</comment>
<protein>
    <submittedName>
        <fullName evidence="2">Uncharacterized protein</fullName>
    </submittedName>
</protein>